<dbReference type="Pfam" id="PF04548">
    <property type="entry name" value="AIG1"/>
    <property type="match status" value="1"/>
</dbReference>
<evidence type="ECO:0000259" key="4">
    <source>
        <dbReference type="Pfam" id="PF04548"/>
    </source>
</evidence>
<reference evidence="5" key="1">
    <citation type="journal article" date="2013" name="Genetics">
        <title>The draft genome and transcriptome of Panagrellus redivivus are shaped by the harsh demands of a free-living lifestyle.</title>
        <authorList>
            <person name="Srinivasan J."/>
            <person name="Dillman A.R."/>
            <person name="Macchietto M.G."/>
            <person name="Heikkinen L."/>
            <person name="Lakso M."/>
            <person name="Fracchia K.M."/>
            <person name="Antoshechkin I."/>
            <person name="Mortazavi A."/>
            <person name="Wong G."/>
            <person name="Sternberg P.W."/>
        </authorList>
    </citation>
    <scope>NUCLEOTIDE SEQUENCE [LARGE SCALE GENOMIC DNA]</scope>
    <source>
        <strain evidence="5">MT8872</strain>
    </source>
</reference>
<keyword evidence="5" id="KW-1185">Reference proteome</keyword>
<evidence type="ECO:0000256" key="2">
    <source>
        <dbReference type="ARBA" id="ARBA00022741"/>
    </source>
</evidence>
<dbReference type="Gene3D" id="3.40.50.300">
    <property type="entry name" value="P-loop containing nucleotide triphosphate hydrolases"/>
    <property type="match status" value="1"/>
</dbReference>
<comment type="similarity">
    <text evidence="1">Belongs to the TRAFAC class TrmE-Era-EngA-EngB-Septin-like GTPase superfamily. AIG1/Toc34/Toc159-like paraseptin GTPase family. IAN subfamily.</text>
</comment>
<evidence type="ECO:0000313" key="5">
    <source>
        <dbReference type="Proteomes" id="UP000492821"/>
    </source>
</evidence>
<dbReference type="Proteomes" id="UP000492821">
    <property type="component" value="Unassembled WGS sequence"/>
</dbReference>
<dbReference type="SUPFAM" id="SSF52540">
    <property type="entry name" value="P-loop containing nucleoside triphosphate hydrolases"/>
    <property type="match status" value="1"/>
</dbReference>
<proteinExistence type="inferred from homology"/>
<name>A0A7E4WAH0_PANRE</name>
<dbReference type="PANTHER" id="PTHR32046">
    <property type="entry name" value="G DOMAIN-CONTAINING PROTEIN"/>
    <property type="match status" value="1"/>
</dbReference>
<dbReference type="InterPro" id="IPR027417">
    <property type="entry name" value="P-loop_NTPase"/>
</dbReference>
<organism evidence="5 6">
    <name type="scientific">Panagrellus redivivus</name>
    <name type="common">Microworm</name>
    <dbReference type="NCBI Taxonomy" id="6233"/>
    <lineage>
        <taxon>Eukaryota</taxon>
        <taxon>Metazoa</taxon>
        <taxon>Ecdysozoa</taxon>
        <taxon>Nematoda</taxon>
        <taxon>Chromadorea</taxon>
        <taxon>Rhabditida</taxon>
        <taxon>Tylenchina</taxon>
        <taxon>Panagrolaimomorpha</taxon>
        <taxon>Panagrolaimoidea</taxon>
        <taxon>Panagrolaimidae</taxon>
        <taxon>Panagrellus</taxon>
    </lineage>
</organism>
<dbReference type="GO" id="GO:0005525">
    <property type="term" value="F:GTP binding"/>
    <property type="evidence" value="ECO:0007669"/>
    <property type="project" value="InterPro"/>
</dbReference>
<dbReference type="PANTHER" id="PTHR32046:SF11">
    <property type="entry name" value="IMMUNE-ASSOCIATED NUCLEOTIDE-BINDING PROTEIN 10-LIKE"/>
    <property type="match status" value="1"/>
</dbReference>
<protein>
    <submittedName>
        <fullName evidence="6">AIG1-type G domain-containing protein</fullName>
    </submittedName>
</protein>
<dbReference type="InterPro" id="IPR006703">
    <property type="entry name" value="G_AIG1"/>
</dbReference>
<dbReference type="CDD" id="cd00882">
    <property type="entry name" value="Ras_like_GTPase"/>
    <property type="match status" value="1"/>
</dbReference>
<dbReference type="WBParaSite" id="Pan_g8918.t1">
    <property type="protein sequence ID" value="Pan_g8918.t1"/>
    <property type="gene ID" value="Pan_g8918"/>
</dbReference>
<evidence type="ECO:0000256" key="3">
    <source>
        <dbReference type="SAM" id="MobiDB-lite"/>
    </source>
</evidence>
<dbReference type="AlphaFoldDB" id="A0A7E4WAH0"/>
<evidence type="ECO:0000313" key="6">
    <source>
        <dbReference type="WBParaSite" id="Pan_g8918.t1"/>
    </source>
</evidence>
<keyword evidence="2" id="KW-0547">Nucleotide-binding</keyword>
<sequence length="810" mass="91373">MSQTNILYTFNTDQPDLICSGGYETILHHSLAAKDVDNSAKVAHFLGLNKETFLNFSINRSPALEACLDFIDESVSRDFKAFVNVTTVCHVKNTTVYGNSYVIACNTQDSKLTQELSSKTPKQHYTPTEFSGACRVLMNFKTVIACEIYDFLTYLFRQNGDSSNQNSRKHIELGEFDENWQIGAPSNSEEMKSLTVLREAQRILKALCTRLGGESFEPNVYEGTSNTIESILRIMYMMMKKLSIESNPIMIRVMLVDIAKDLTALIQRFSYEIWELHCKKPAVCIQVPKTVVPRFYEAIKSQKSALPPVIVNAECKNSEITYHNGRLVKYVSVTCFEPLTDPFVKGIEVKDPQTFQHPCYCSKLLKMWLCSRCQEFLKVSNSGYIVCRCGKGDLSSMNLACLKEKCNADNLSFHPVSTIYDKKRNADTNVHLAQIITELSATSISKNKATSYKLTRIGERAKIIYETPPPQKPQEVPPGVQVYTVVVVGASGAGKSTLLNSIHAMQKHSDFKSASTDKSSLLQHDSNEAPPGVGQSVTQQPKDHLIHFENCVVRFVDTPGTNDTRGIEKDADNVKQIREFLMQLPEIHAVMFVVKNDECKLSPEFENTLRSLLGLFPRHALKNCCFINTFSAQANFQPGAVQLALQAFMKRFNDQHSLNSDNCLNFDNQFCVDNAATAAILDEKHRYFPLGTYEPVWNTTRNVINEFFKRLETFRPITNKKFKLASKMEQLGYKLIPHIRSSISPVTKRLMASIASTSVTGVAIYCRNRIDGATPLENREWIDAAKQWDSSDTEVLKILKEIDECVMRDD</sequence>
<feature type="domain" description="AIG1-type G" evidence="4">
    <location>
        <begin position="484"/>
        <end position="631"/>
    </location>
</feature>
<reference evidence="6" key="2">
    <citation type="submission" date="2020-10" db="UniProtKB">
        <authorList>
            <consortium name="WormBaseParasite"/>
        </authorList>
    </citation>
    <scope>IDENTIFICATION</scope>
</reference>
<evidence type="ECO:0000256" key="1">
    <source>
        <dbReference type="ARBA" id="ARBA00008535"/>
    </source>
</evidence>
<accession>A0A7E4WAH0</accession>
<feature type="compositionally biased region" description="Polar residues" evidence="3">
    <location>
        <begin position="513"/>
        <end position="524"/>
    </location>
</feature>
<feature type="region of interest" description="Disordered" evidence="3">
    <location>
        <begin position="513"/>
        <end position="538"/>
    </location>
</feature>